<feature type="domain" description="DUF2383" evidence="1">
    <location>
        <begin position="4"/>
        <end position="109"/>
    </location>
</feature>
<reference evidence="2" key="1">
    <citation type="submission" date="2022-06" db="EMBL/GenBank/DDBJ databases">
        <title>Isolation and Genomics of Futiania mangrovii gen. nov., sp. nov., a Rare and Metabolically-versatile member in the Class Alphaproteobacteria.</title>
        <authorList>
            <person name="Liu L."/>
            <person name="Huang W.-C."/>
            <person name="Pan J."/>
            <person name="Li J."/>
            <person name="Huang Y."/>
            <person name="Du H."/>
            <person name="Liu Y."/>
            <person name="Li M."/>
        </authorList>
    </citation>
    <scope>NUCLEOTIDE SEQUENCE</scope>
    <source>
        <strain evidence="2">FT118</strain>
    </source>
</reference>
<dbReference type="RefSeq" id="WP_269331194.1">
    <property type="nucleotide sequence ID" value="NZ_JAMZFT010000001.1"/>
</dbReference>
<evidence type="ECO:0000259" key="1">
    <source>
        <dbReference type="Pfam" id="PF09537"/>
    </source>
</evidence>
<evidence type="ECO:0000313" key="3">
    <source>
        <dbReference type="Proteomes" id="UP001055804"/>
    </source>
</evidence>
<keyword evidence="3" id="KW-1185">Reference proteome</keyword>
<evidence type="ECO:0000313" key="2">
    <source>
        <dbReference type="EMBL" id="MCP1335245.1"/>
    </source>
</evidence>
<proteinExistence type="predicted"/>
<name>A0A9J6P933_9PROT</name>
<dbReference type="InterPro" id="IPR011971">
    <property type="entry name" value="CHP02284"/>
</dbReference>
<sequence length="141" mass="15516">MSQQTVDVLNQLIHFCYDAMKGYEDAAHAVRTDALNIWLAERVKTRRSAAEDLVREVERLGGTPLSEAAVNAGFFASLKTVVTDGWDAALAEVERCEAQLIEEFTKALQLDIDGGSKDVVRTLLDHFTADQARVSRFSSAA</sequence>
<dbReference type="EMBL" id="JAMZFT010000001">
    <property type="protein sequence ID" value="MCP1335245.1"/>
    <property type="molecule type" value="Genomic_DNA"/>
</dbReference>
<comment type="caution">
    <text evidence="2">The sequence shown here is derived from an EMBL/GenBank/DDBJ whole genome shotgun (WGS) entry which is preliminary data.</text>
</comment>
<dbReference type="Gene3D" id="1.20.1260.10">
    <property type="match status" value="1"/>
</dbReference>
<dbReference type="Proteomes" id="UP001055804">
    <property type="component" value="Unassembled WGS sequence"/>
</dbReference>
<dbReference type="Pfam" id="PF09537">
    <property type="entry name" value="DUF2383"/>
    <property type="match status" value="1"/>
</dbReference>
<dbReference type="AlphaFoldDB" id="A0A9J6P933"/>
<dbReference type="NCBIfam" id="TIGR02284">
    <property type="entry name" value="PA2169 family four-helix-bundle protein"/>
    <property type="match status" value="1"/>
</dbReference>
<gene>
    <name evidence="2" type="ORF">NJQ99_02380</name>
</gene>
<organism evidence="2 3">
    <name type="scientific">Futiania mangrovi</name>
    <dbReference type="NCBI Taxonomy" id="2959716"/>
    <lineage>
        <taxon>Bacteria</taxon>
        <taxon>Pseudomonadati</taxon>
        <taxon>Pseudomonadota</taxon>
        <taxon>Alphaproteobacteria</taxon>
        <taxon>Futianiales</taxon>
        <taxon>Futianiaceae</taxon>
        <taxon>Futiania</taxon>
    </lineage>
</organism>
<accession>A0A9J6P933</accession>
<dbReference type="InterPro" id="IPR019052">
    <property type="entry name" value="DUF2383"/>
</dbReference>
<dbReference type="InterPro" id="IPR012347">
    <property type="entry name" value="Ferritin-like"/>
</dbReference>
<protein>
    <submittedName>
        <fullName evidence="2">PA2169 family four-helix-bundle protein</fullName>
    </submittedName>
</protein>